<accession>A0A1I5XT73</accession>
<dbReference type="GO" id="GO:0003677">
    <property type="term" value="F:DNA binding"/>
    <property type="evidence" value="ECO:0007669"/>
    <property type="project" value="UniProtKB-UniRule"/>
</dbReference>
<reference evidence="5" key="1">
    <citation type="submission" date="2016-10" db="EMBL/GenBank/DDBJ databases">
        <authorList>
            <person name="Varghese N."/>
            <person name="Submissions S."/>
        </authorList>
    </citation>
    <scope>NUCLEOTIDE SEQUENCE [LARGE SCALE GENOMIC DNA]</scope>
    <source>
        <strain evidence="5">P18</strain>
    </source>
</reference>
<name>A0A1I5XT73_9FIRM</name>
<evidence type="ECO:0000313" key="5">
    <source>
        <dbReference type="Proteomes" id="UP000182624"/>
    </source>
</evidence>
<gene>
    <name evidence="4" type="ORF">SAMN04487928_1379</name>
</gene>
<dbReference type="PROSITE" id="PS50977">
    <property type="entry name" value="HTH_TETR_2"/>
    <property type="match status" value="1"/>
</dbReference>
<organism evidence="4 5">
    <name type="scientific">Butyrivibrio proteoclasticus</name>
    <dbReference type="NCBI Taxonomy" id="43305"/>
    <lineage>
        <taxon>Bacteria</taxon>
        <taxon>Bacillati</taxon>
        <taxon>Bacillota</taxon>
        <taxon>Clostridia</taxon>
        <taxon>Lachnospirales</taxon>
        <taxon>Lachnospiraceae</taxon>
        <taxon>Butyrivibrio</taxon>
    </lineage>
</organism>
<dbReference type="RefSeq" id="WP_083413617.1">
    <property type="nucleotide sequence ID" value="NZ_FOXO01000037.1"/>
</dbReference>
<evidence type="ECO:0000313" key="4">
    <source>
        <dbReference type="EMBL" id="SFQ35124.1"/>
    </source>
</evidence>
<keyword evidence="1 2" id="KW-0238">DNA-binding</keyword>
<dbReference type="PANTHER" id="PTHR43479">
    <property type="entry name" value="ACREF/ENVCD OPERON REPRESSOR-RELATED"/>
    <property type="match status" value="1"/>
</dbReference>
<feature type="domain" description="HTH tetR-type" evidence="3">
    <location>
        <begin position="6"/>
        <end position="66"/>
    </location>
</feature>
<dbReference type="InterPro" id="IPR009057">
    <property type="entry name" value="Homeodomain-like_sf"/>
</dbReference>
<dbReference type="PANTHER" id="PTHR43479:SF23">
    <property type="entry name" value="HTH TETR-TYPE DOMAIN-CONTAINING PROTEIN"/>
    <property type="match status" value="1"/>
</dbReference>
<dbReference type="InterPro" id="IPR001647">
    <property type="entry name" value="HTH_TetR"/>
</dbReference>
<dbReference type="SUPFAM" id="SSF46689">
    <property type="entry name" value="Homeodomain-like"/>
    <property type="match status" value="1"/>
</dbReference>
<dbReference type="PROSITE" id="PS01081">
    <property type="entry name" value="HTH_TETR_1"/>
    <property type="match status" value="1"/>
</dbReference>
<sequence>MDRRQKKTRKAIFTAFTELLKEESYSKITVQQIIDNADIGRTTFYSHFETKDDLLNHMVCDFAETVKWWTKNQSYSPEEICSFFYETIPS</sequence>
<dbReference type="Pfam" id="PF00440">
    <property type="entry name" value="TetR_N"/>
    <property type="match status" value="1"/>
</dbReference>
<proteinExistence type="predicted"/>
<dbReference type="EMBL" id="FOXO01000037">
    <property type="protein sequence ID" value="SFQ35124.1"/>
    <property type="molecule type" value="Genomic_DNA"/>
</dbReference>
<evidence type="ECO:0000259" key="3">
    <source>
        <dbReference type="PROSITE" id="PS50977"/>
    </source>
</evidence>
<feature type="DNA-binding region" description="H-T-H motif" evidence="2">
    <location>
        <begin position="29"/>
        <end position="48"/>
    </location>
</feature>
<dbReference type="OrthoDB" id="9810250at2"/>
<dbReference type="InterPro" id="IPR050624">
    <property type="entry name" value="HTH-type_Tx_Regulator"/>
</dbReference>
<dbReference type="Proteomes" id="UP000182624">
    <property type="component" value="Unassembled WGS sequence"/>
</dbReference>
<dbReference type="InterPro" id="IPR023772">
    <property type="entry name" value="DNA-bd_HTH_TetR-type_CS"/>
</dbReference>
<dbReference type="AlphaFoldDB" id="A0A1I5XT73"/>
<evidence type="ECO:0000256" key="2">
    <source>
        <dbReference type="PROSITE-ProRule" id="PRU00335"/>
    </source>
</evidence>
<keyword evidence="5" id="KW-1185">Reference proteome</keyword>
<evidence type="ECO:0000256" key="1">
    <source>
        <dbReference type="ARBA" id="ARBA00023125"/>
    </source>
</evidence>
<dbReference type="Gene3D" id="1.10.357.10">
    <property type="entry name" value="Tetracycline Repressor, domain 2"/>
    <property type="match status" value="1"/>
</dbReference>
<dbReference type="PRINTS" id="PR00455">
    <property type="entry name" value="HTHTETR"/>
</dbReference>
<protein>
    <submittedName>
        <fullName evidence="4">Transcriptional regulator, TetR family</fullName>
    </submittedName>
</protein>